<accession>A0ABX0QLW0</accession>
<keyword evidence="4" id="KW-0324">Glycolysis</keyword>
<dbReference type="NCBIfam" id="NF033379">
    <property type="entry name" value="FrucBisAld_I"/>
    <property type="match status" value="1"/>
</dbReference>
<gene>
    <name evidence="7" type="ORF">F7231_25160</name>
</gene>
<reference evidence="8" key="2">
    <citation type="submission" date="2023-07" db="EMBL/GenBank/DDBJ databases">
        <authorList>
            <person name="Jung D.-H."/>
        </authorList>
    </citation>
    <scope>NUCLEOTIDE SEQUENCE [LARGE SCALE GENOMIC DNA]</scope>
    <source>
        <strain evidence="8">JA-25</strain>
    </source>
</reference>
<keyword evidence="8" id="KW-1185">Reference proteome</keyword>
<dbReference type="RefSeq" id="WP_166694004.1">
    <property type="nucleotide sequence ID" value="NZ_WAEL01000012.1"/>
</dbReference>
<reference evidence="8" key="1">
    <citation type="submission" date="2019-09" db="EMBL/GenBank/DDBJ databases">
        <authorList>
            <person name="Jung D.-H."/>
        </authorList>
    </citation>
    <scope>NUCLEOTIDE SEQUENCE [LARGE SCALE GENOMIC DNA]</scope>
    <source>
        <strain evidence="8">JA-25</strain>
    </source>
</reference>
<dbReference type="Gene3D" id="3.20.20.70">
    <property type="entry name" value="Aldolase class I"/>
    <property type="match status" value="1"/>
</dbReference>
<evidence type="ECO:0000256" key="1">
    <source>
        <dbReference type="ARBA" id="ARBA00004714"/>
    </source>
</evidence>
<protein>
    <recommendedName>
        <fullName evidence="3">fructose-bisphosphate aldolase</fullName>
        <ecNumber evidence="3">4.1.2.13</ecNumber>
    </recommendedName>
    <alternativeName>
        <fullName evidence="6">Fructose-bisphosphate aldolase class I</fullName>
    </alternativeName>
</protein>
<organism evidence="7 8">
    <name type="scientific">Fibrivirga algicola</name>
    <dbReference type="NCBI Taxonomy" id="2950420"/>
    <lineage>
        <taxon>Bacteria</taxon>
        <taxon>Pseudomonadati</taxon>
        <taxon>Bacteroidota</taxon>
        <taxon>Cytophagia</taxon>
        <taxon>Cytophagales</taxon>
        <taxon>Spirosomataceae</taxon>
        <taxon>Fibrivirga</taxon>
    </lineage>
</organism>
<evidence type="ECO:0000256" key="4">
    <source>
        <dbReference type="ARBA" id="ARBA00023152"/>
    </source>
</evidence>
<name>A0ABX0QLW0_9BACT</name>
<evidence type="ECO:0000313" key="8">
    <source>
        <dbReference type="Proteomes" id="UP000606008"/>
    </source>
</evidence>
<comment type="caution">
    <text evidence="7">The sequence shown here is derived from an EMBL/GenBank/DDBJ whole genome shotgun (WGS) entry which is preliminary data.</text>
</comment>
<evidence type="ECO:0000256" key="3">
    <source>
        <dbReference type="ARBA" id="ARBA00013068"/>
    </source>
</evidence>
<dbReference type="Proteomes" id="UP000606008">
    <property type="component" value="Unassembled WGS sequence"/>
</dbReference>
<dbReference type="SUPFAM" id="SSF51569">
    <property type="entry name" value="Aldolase"/>
    <property type="match status" value="1"/>
</dbReference>
<evidence type="ECO:0000256" key="6">
    <source>
        <dbReference type="ARBA" id="ARBA00029799"/>
    </source>
</evidence>
<proteinExistence type="inferred from homology"/>
<sequence length="352" mass="38232">MNTHELLITTHALLSAHKGLLAMDESTSTCNARFAELGIAQTVEARRSYRELLITTPRLHECISGAILVDETIRQSMPDGRSFVDVLTKAGILPGIKVDLGVKELAGFPGEKITEGLDGLRQRLTDYRQMGARFAKWRVVISLSESGSKLLPTTACVEANMHDLARFAALCQEADLVPIVEPEVLMAGSHSIARCEEVTERVLRTLFRHLNEQQVQLEGMILKTGMVVAGYSCTDQATADEVAAATLRCLKRTVPAAVPGVAFLSGGQTPDQASTNLNAMHVYTDKQVPWVLTFSFARAIQQPAMALWNGQSENVAVAQKSLLYRAGCNSAATMGKYRTADHTVIPARALQA</sequence>
<dbReference type="PANTHER" id="PTHR11627">
    <property type="entry name" value="FRUCTOSE-BISPHOSPHATE ALDOLASE"/>
    <property type="match status" value="1"/>
</dbReference>
<dbReference type="InterPro" id="IPR000741">
    <property type="entry name" value="FBA_I"/>
</dbReference>
<dbReference type="InterPro" id="IPR013785">
    <property type="entry name" value="Aldolase_TIM"/>
</dbReference>
<evidence type="ECO:0000256" key="2">
    <source>
        <dbReference type="ARBA" id="ARBA00010387"/>
    </source>
</evidence>
<dbReference type="Pfam" id="PF00274">
    <property type="entry name" value="Glycolytic"/>
    <property type="match status" value="1"/>
</dbReference>
<evidence type="ECO:0000256" key="5">
    <source>
        <dbReference type="ARBA" id="ARBA00023239"/>
    </source>
</evidence>
<keyword evidence="5" id="KW-0456">Lyase</keyword>
<dbReference type="EMBL" id="WAEL01000012">
    <property type="protein sequence ID" value="NID13481.1"/>
    <property type="molecule type" value="Genomic_DNA"/>
</dbReference>
<comment type="pathway">
    <text evidence="1">Carbohydrate degradation; glycolysis; D-glyceraldehyde 3-phosphate and glycerone phosphate from D-glucose: step 4/4.</text>
</comment>
<evidence type="ECO:0000313" key="7">
    <source>
        <dbReference type="EMBL" id="NID13481.1"/>
    </source>
</evidence>
<dbReference type="EC" id="4.1.2.13" evidence="3"/>
<comment type="similarity">
    <text evidence="2">Belongs to the class I fructose-bisphosphate aldolase family.</text>
</comment>